<dbReference type="Gene3D" id="3.60.21.10">
    <property type="match status" value="1"/>
</dbReference>
<dbReference type="OrthoDB" id="426586at2759"/>
<protein>
    <submittedName>
        <fullName evidence="1">Uncharacterized protein</fullName>
    </submittedName>
</protein>
<reference evidence="1 2" key="1">
    <citation type="journal article" date="2014" name="Genome Biol. Evol.">
        <title>The secreted proteins of Achlya hypogyna and Thraustotheca clavata identify the ancestral oomycete secretome and reveal gene acquisitions by horizontal gene transfer.</title>
        <authorList>
            <person name="Misner I."/>
            <person name="Blouin N."/>
            <person name="Leonard G."/>
            <person name="Richards T.A."/>
            <person name="Lane C.E."/>
        </authorList>
    </citation>
    <scope>NUCLEOTIDE SEQUENCE [LARGE SCALE GENOMIC DNA]</scope>
    <source>
        <strain evidence="1 2">ATCC 48635</strain>
    </source>
</reference>
<comment type="caution">
    <text evidence="1">The sequence shown here is derived from an EMBL/GenBank/DDBJ whole genome shotgun (WGS) entry which is preliminary data.</text>
</comment>
<dbReference type="InterPro" id="IPR029052">
    <property type="entry name" value="Metallo-depent_PP-like"/>
</dbReference>
<accession>A0A1V9ZK64</accession>
<dbReference type="AlphaFoldDB" id="A0A1V9ZK64"/>
<organism evidence="1 2">
    <name type="scientific">Achlya hypogyna</name>
    <name type="common">Oomycete</name>
    <name type="synonym">Protoachlya hypogyna</name>
    <dbReference type="NCBI Taxonomy" id="1202772"/>
    <lineage>
        <taxon>Eukaryota</taxon>
        <taxon>Sar</taxon>
        <taxon>Stramenopiles</taxon>
        <taxon>Oomycota</taxon>
        <taxon>Saprolegniomycetes</taxon>
        <taxon>Saprolegniales</taxon>
        <taxon>Achlyaceae</taxon>
        <taxon>Achlya</taxon>
    </lineage>
</organism>
<sequence length="458" mass="50430">MTATPGLMLCYCTDVEGNIDYFNRYVALSEGLFFDADGSLDLHHGYIFVFGGDAGDKGLGTLRMYRLLVDLKTKYPDRVVLIAGNRDVNKMRFTSELTEEELDLATMSPDLVDGPLWVPSNHRVSVVDFLCRNVLKRPRDDVTPAELAAVNTKINRVKWMLTHTMGSDGDFERRRTELGGDTVSDDAVVESFEASVTTGGLLRQYLQLCVLGFVHGTTLFVHGGIMNKDGLGCLGFVPSATTMNLEEPIRHWIARLNAWYDAQLAEWSTHPTWTPGHGMRGGEALQNYGLSNATHSVINGRHLHPSGMPRLLPDAMVATLWDQGIRRVVMGHTPHGIAPTVVKQPAPSGGVFESIMCDTSYSDTSKSDNRGNCVSALVIDGDRVTLRGYIHTAAIQEDFEFATSDEEYVGYQLPHNGPWIKLRTNDGAYLICTVSGGFTYKYEEMDAAAVAKAMASHI</sequence>
<dbReference type="STRING" id="1202772.A0A1V9ZK64"/>
<dbReference type="EMBL" id="JNBR01000085">
    <property type="protein sequence ID" value="OQR98378.1"/>
    <property type="molecule type" value="Genomic_DNA"/>
</dbReference>
<dbReference type="SUPFAM" id="SSF56300">
    <property type="entry name" value="Metallo-dependent phosphatases"/>
    <property type="match status" value="1"/>
</dbReference>
<evidence type="ECO:0000313" key="1">
    <source>
        <dbReference type="EMBL" id="OQR98378.1"/>
    </source>
</evidence>
<dbReference type="Proteomes" id="UP000243579">
    <property type="component" value="Unassembled WGS sequence"/>
</dbReference>
<gene>
    <name evidence="1" type="ORF">ACHHYP_08680</name>
</gene>
<keyword evidence="2" id="KW-1185">Reference proteome</keyword>
<evidence type="ECO:0000313" key="2">
    <source>
        <dbReference type="Proteomes" id="UP000243579"/>
    </source>
</evidence>
<dbReference type="PANTHER" id="PTHR42254">
    <property type="entry name" value="METALLOPHOS DOMAIN-CONTAINING PROTEIN"/>
    <property type="match status" value="1"/>
</dbReference>
<dbReference type="PANTHER" id="PTHR42254:SF1">
    <property type="entry name" value="CALCINEURIN-LIKE PHOSPHOESTERASE DOMAIN-CONTAINING PROTEIN"/>
    <property type="match status" value="1"/>
</dbReference>
<proteinExistence type="predicted"/>
<name>A0A1V9ZK64_ACHHY</name>